<evidence type="ECO:0000256" key="4">
    <source>
        <dbReference type="ARBA" id="ARBA00022989"/>
    </source>
</evidence>
<dbReference type="GO" id="GO:0005886">
    <property type="term" value="C:plasma membrane"/>
    <property type="evidence" value="ECO:0007669"/>
    <property type="project" value="UniProtKB-SubCell"/>
</dbReference>
<dbReference type="SMART" id="SM01049">
    <property type="entry name" value="Cache_2"/>
    <property type="match status" value="1"/>
</dbReference>
<evidence type="ECO:0000256" key="7">
    <source>
        <dbReference type="SAM" id="Phobius"/>
    </source>
</evidence>
<keyword evidence="2" id="KW-1003">Cell membrane</keyword>
<sequence>MLKLTAVVDKVLGRIMIDGTGQFYKKEIIRIVFPSVLTILLFVATLFAVALPVFKHNLLAQKKALISAEVQTVLSMLRHYEQLVKSGKLSLEVGQKLATDQIREIRYGFEGRGYFWINDTKPVMIMHPRFKRMEGKNLSNFTDSEGRHLFQEFVVLAKEDNGGYAQYYWKWKKDSVRVIPKLSYVKLFKPWGWIIGTGIFFEEINDEIVHLTKGLFCISIAIIVITLLLSLYIIMNSLDEMKKRLTAEKELNQYKDELEELVEQRTEKLQEAMSHVKILSGFLPICASCKKIRDDKGYWNQIESYIREHSEADFSHGICPDCATTLYPELYGKK</sequence>
<reference evidence="9 10" key="1">
    <citation type="submission" date="2017-01" db="EMBL/GenBank/DDBJ databases">
        <title>The cable genome- insights into the physiology and evolution of filamentous bacteria capable of sulfide oxidation via long distance electron transfer.</title>
        <authorList>
            <person name="Schreiber L."/>
            <person name="Bjerg J.T."/>
            <person name="Boggild A."/>
            <person name="Van De Vossenberg J."/>
            <person name="Meysman F."/>
            <person name="Nielsen L.P."/>
            <person name="Schramm A."/>
            <person name="Kjeldsen K.U."/>
        </authorList>
    </citation>
    <scope>NUCLEOTIDE SEQUENCE [LARGE SCALE GENOMIC DNA]</scope>
    <source>
        <strain evidence="9">MCF</strain>
    </source>
</reference>
<evidence type="ECO:0000313" key="10">
    <source>
        <dbReference type="Proteomes" id="UP000287853"/>
    </source>
</evidence>
<organism evidence="9 10">
    <name type="scientific">Candidatus Electrothrix aarhusensis</name>
    <dbReference type="NCBI Taxonomy" id="1859131"/>
    <lineage>
        <taxon>Bacteria</taxon>
        <taxon>Pseudomonadati</taxon>
        <taxon>Thermodesulfobacteriota</taxon>
        <taxon>Desulfobulbia</taxon>
        <taxon>Desulfobulbales</taxon>
        <taxon>Desulfobulbaceae</taxon>
        <taxon>Candidatus Electrothrix</taxon>
    </lineage>
</organism>
<keyword evidence="5 7" id="KW-0472">Membrane</keyword>
<proteinExistence type="predicted"/>
<evidence type="ECO:0000313" key="9">
    <source>
        <dbReference type="EMBL" id="RWX44818.1"/>
    </source>
</evidence>
<evidence type="ECO:0000256" key="3">
    <source>
        <dbReference type="ARBA" id="ARBA00022692"/>
    </source>
</evidence>
<feature type="transmembrane region" description="Helical" evidence="7">
    <location>
        <begin position="31"/>
        <end position="54"/>
    </location>
</feature>
<dbReference type="GO" id="GO:0016301">
    <property type="term" value="F:kinase activity"/>
    <property type="evidence" value="ECO:0007669"/>
    <property type="project" value="UniProtKB-KW"/>
</dbReference>
<evidence type="ECO:0000256" key="1">
    <source>
        <dbReference type="ARBA" id="ARBA00004651"/>
    </source>
</evidence>
<feature type="coiled-coil region" evidence="6">
    <location>
        <begin position="244"/>
        <end position="275"/>
    </location>
</feature>
<comment type="subcellular location">
    <subcellularLocation>
        <location evidence="1">Cell membrane</location>
        <topology evidence="1">Multi-pass membrane protein</topology>
    </subcellularLocation>
</comment>
<evidence type="ECO:0000256" key="6">
    <source>
        <dbReference type="SAM" id="Coils"/>
    </source>
</evidence>
<feature type="domain" description="Single Cache" evidence="8">
    <location>
        <begin position="55"/>
        <end position="151"/>
    </location>
</feature>
<evidence type="ECO:0000256" key="2">
    <source>
        <dbReference type="ARBA" id="ARBA00022475"/>
    </source>
</evidence>
<dbReference type="Gene3D" id="3.30.450.20">
    <property type="entry name" value="PAS domain"/>
    <property type="match status" value="1"/>
</dbReference>
<feature type="transmembrane region" description="Helical" evidence="7">
    <location>
        <begin position="213"/>
        <end position="234"/>
    </location>
</feature>
<comment type="caution">
    <text evidence="9">The sequence shown here is derived from an EMBL/GenBank/DDBJ whole genome shotgun (WGS) entry which is preliminary data.</text>
</comment>
<dbReference type="EMBL" id="MTKO01000088">
    <property type="protein sequence ID" value="RWX44818.1"/>
    <property type="molecule type" value="Genomic_DNA"/>
</dbReference>
<keyword evidence="6" id="KW-0175">Coiled coil</keyword>
<dbReference type="AlphaFoldDB" id="A0A444IV83"/>
<dbReference type="Proteomes" id="UP000287853">
    <property type="component" value="Unassembled WGS sequence"/>
</dbReference>
<keyword evidence="4 7" id="KW-1133">Transmembrane helix</keyword>
<keyword evidence="9" id="KW-0418">Kinase</keyword>
<keyword evidence="3 7" id="KW-0812">Transmembrane</keyword>
<protein>
    <submittedName>
        <fullName evidence="9">Signal transduction histidine kinase</fullName>
    </submittedName>
</protein>
<evidence type="ECO:0000256" key="5">
    <source>
        <dbReference type="ARBA" id="ARBA00023136"/>
    </source>
</evidence>
<accession>A0A444IV83</accession>
<dbReference type="InterPro" id="IPR033480">
    <property type="entry name" value="sCache_2"/>
</dbReference>
<evidence type="ECO:0000259" key="8">
    <source>
        <dbReference type="SMART" id="SM01049"/>
    </source>
</evidence>
<dbReference type="Pfam" id="PF17200">
    <property type="entry name" value="sCache_2"/>
    <property type="match status" value="1"/>
</dbReference>
<keyword evidence="10" id="KW-1185">Reference proteome</keyword>
<name>A0A444IV83_9BACT</name>
<gene>
    <name evidence="9" type="ORF">H206_01343</name>
</gene>
<keyword evidence="9" id="KW-0808">Transferase</keyword>